<dbReference type="AlphaFoldDB" id="A0A423TCU1"/>
<dbReference type="InterPro" id="IPR016187">
    <property type="entry name" value="CTDL_fold"/>
</dbReference>
<comment type="caution">
    <text evidence="3">The sequence shown here is derived from an EMBL/GenBank/DDBJ whole genome shotgun (WGS) entry which is preliminary data.</text>
</comment>
<organism evidence="3 4">
    <name type="scientific">Penaeus vannamei</name>
    <name type="common">Whiteleg shrimp</name>
    <name type="synonym">Litopenaeus vannamei</name>
    <dbReference type="NCBI Taxonomy" id="6689"/>
    <lineage>
        <taxon>Eukaryota</taxon>
        <taxon>Metazoa</taxon>
        <taxon>Ecdysozoa</taxon>
        <taxon>Arthropoda</taxon>
        <taxon>Crustacea</taxon>
        <taxon>Multicrustacea</taxon>
        <taxon>Malacostraca</taxon>
        <taxon>Eumalacostraca</taxon>
        <taxon>Eucarida</taxon>
        <taxon>Decapoda</taxon>
        <taxon>Dendrobranchiata</taxon>
        <taxon>Penaeoidea</taxon>
        <taxon>Penaeidae</taxon>
        <taxon>Penaeus</taxon>
    </lineage>
</organism>
<gene>
    <name evidence="3" type="ORF">C7M84_007302</name>
</gene>
<sequence>MDMSVIALFISTLTLPVIFASGCPSDYVALDATCLQVVIAAKRGEFPVSWDDARAGCHGRGGELVSLSPPELLEVISKHIETEWPGPVAKDYHFWVGGHKVGNEWRWLNGDELSVNSSFPLPLPFYPSSFLSPFPFTPPLLPLLLYPSSLLFIQFLSLSSLRPPLPSSSSPLLPPPLPIPLPLIFPSPYPLSSSPLYPLLFLSSLPPYASPLIYPLLFLSSLPPPLPLSFTVFLHPLLITNLYVISRLSKLDISSSVINSNG</sequence>
<evidence type="ECO:0000313" key="4">
    <source>
        <dbReference type="Proteomes" id="UP000283509"/>
    </source>
</evidence>
<evidence type="ECO:0000256" key="1">
    <source>
        <dbReference type="SAM" id="SignalP"/>
    </source>
</evidence>
<keyword evidence="1" id="KW-0732">Signal</keyword>
<name>A0A423TCU1_PENVA</name>
<dbReference type="SUPFAM" id="SSF56436">
    <property type="entry name" value="C-type lectin-like"/>
    <property type="match status" value="1"/>
</dbReference>
<dbReference type="EMBL" id="QCYY01001923">
    <property type="protein sequence ID" value="ROT74207.1"/>
    <property type="molecule type" value="Genomic_DNA"/>
</dbReference>
<dbReference type="OrthoDB" id="6333086at2759"/>
<keyword evidence="4" id="KW-1185">Reference proteome</keyword>
<reference evidence="3 4" key="1">
    <citation type="submission" date="2018-04" db="EMBL/GenBank/DDBJ databases">
        <authorList>
            <person name="Zhang X."/>
            <person name="Yuan J."/>
            <person name="Li F."/>
            <person name="Xiang J."/>
        </authorList>
    </citation>
    <scope>NUCLEOTIDE SEQUENCE [LARGE SCALE GENOMIC DNA]</scope>
    <source>
        <tissue evidence="3">Muscle</tissue>
    </source>
</reference>
<dbReference type="Pfam" id="PF00059">
    <property type="entry name" value="Lectin_C"/>
    <property type="match status" value="1"/>
</dbReference>
<evidence type="ECO:0000313" key="3">
    <source>
        <dbReference type="EMBL" id="ROT74207.1"/>
    </source>
</evidence>
<dbReference type="Gene3D" id="3.10.100.10">
    <property type="entry name" value="Mannose-Binding Protein A, subunit A"/>
    <property type="match status" value="1"/>
</dbReference>
<dbReference type="CDD" id="cd00037">
    <property type="entry name" value="CLECT"/>
    <property type="match status" value="1"/>
</dbReference>
<accession>A0A423TCU1</accession>
<reference evidence="3 4" key="2">
    <citation type="submission" date="2019-01" db="EMBL/GenBank/DDBJ databases">
        <title>The decoding of complex shrimp genome reveals the adaptation for benthos swimmer, frequently molting mechanism and breeding impact on genome.</title>
        <authorList>
            <person name="Sun Y."/>
            <person name="Gao Y."/>
            <person name="Yu Y."/>
        </authorList>
    </citation>
    <scope>NUCLEOTIDE SEQUENCE [LARGE SCALE GENOMIC DNA]</scope>
    <source>
        <tissue evidence="3">Muscle</tissue>
    </source>
</reference>
<feature type="chain" id="PRO_5019228700" description="C-type lectin domain-containing protein" evidence="1">
    <location>
        <begin position="21"/>
        <end position="262"/>
    </location>
</feature>
<proteinExistence type="predicted"/>
<dbReference type="InterPro" id="IPR016186">
    <property type="entry name" value="C-type_lectin-like/link_sf"/>
</dbReference>
<dbReference type="Proteomes" id="UP000283509">
    <property type="component" value="Unassembled WGS sequence"/>
</dbReference>
<dbReference type="InterPro" id="IPR001304">
    <property type="entry name" value="C-type_lectin-like"/>
</dbReference>
<feature type="signal peptide" evidence="1">
    <location>
        <begin position="1"/>
        <end position="20"/>
    </location>
</feature>
<dbReference type="PROSITE" id="PS50041">
    <property type="entry name" value="C_TYPE_LECTIN_2"/>
    <property type="match status" value="1"/>
</dbReference>
<feature type="domain" description="C-type lectin" evidence="2">
    <location>
        <begin position="30"/>
        <end position="114"/>
    </location>
</feature>
<protein>
    <recommendedName>
        <fullName evidence="2">C-type lectin domain-containing protein</fullName>
    </recommendedName>
</protein>
<evidence type="ECO:0000259" key="2">
    <source>
        <dbReference type="PROSITE" id="PS50041"/>
    </source>
</evidence>